<evidence type="ECO:0008006" key="4">
    <source>
        <dbReference type="Google" id="ProtNLM"/>
    </source>
</evidence>
<evidence type="ECO:0000313" key="2">
    <source>
        <dbReference type="EMBL" id="RKU42123.1"/>
    </source>
</evidence>
<protein>
    <recommendedName>
        <fullName evidence="4">Cylicin I</fullName>
    </recommendedName>
</protein>
<evidence type="ECO:0000256" key="1">
    <source>
        <dbReference type="SAM" id="MobiDB-lite"/>
    </source>
</evidence>
<dbReference type="InterPro" id="IPR036249">
    <property type="entry name" value="Thioredoxin-like_sf"/>
</dbReference>
<feature type="compositionally biased region" description="Basic and acidic residues" evidence="1">
    <location>
        <begin position="162"/>
        <end position="173"/>
    </location>
</feature>
<feature type="compositionally biased region" description="Basic and acidic residues" evidence="1">
    <location>
        <begin position="399"/>
        <end position="415"/>
    </location>
</feature>
<feature type="region of interest" description="Disordered" evidence="1">
    <location>
        <begin position="125"/>
        <end position="175"/>
    </location>
</feature>
<feature type="compositionally biased region" description="Basic and acidic residues" evidence="1">
    <location>
        <begin position="213"/>
        <end position="256"/>
    </location>
</feature>
<feature type="compositionally biased region" description="Acidic residues" evidence="1">
    <location>
        <begin position="379"/>
        <end position="398"/>
    </location>
</feature>
<proteinExistence type="predicted"/>
<gene>
    <name evidence="2" type="ORF">DL546_003753</name>
</gene>
<sequence>MASATTSAAPAATSYSTDPALYIYTSLTAGSSHIVTATSRLETILRANRVPFKAIDIATDEKARMLWGRRAGKDASGRVRKLPGLVQMGMVLGDLVEIEDWNEYGELKQHVTIYYDDFTQPTKAQAAAMPQPLRRGPVKPAATAKPAAKPTATAVPPAPPMPEKKEKAPEQEGQKSIVDTVKDAAAQVTLPIRGIAEEAAAKAKDMRLQSLREKVYGKGGKPAEEGRVEEKEDTTTESKTEEKDATLESKEKKDQGDTLVQKPAPIAIPSPSGRKSITSESPVSLLQGTGGMQSPTTGAWKHGPSTDDFLRMLQSPTSTSWKPTDVDEPIKCYRGSLVQTVSEEEIEAIEKAEMIEEDPEAEEEAEEEDEEEKEHKDVDDEEEQDDEDDDEEEDESEEDAKTEKKPAEVKPDEKK</sequence>
<comment type="caution">
    <text evidence="2">The sequence shown here is derived from an EMBL/GenBank/DDBJ whole genome shotgun (WGS) entry which is preliminary data.</text>
</comment>
<feature type="region of interest" description="Disordered" evidence="1">
    <location>
        <begin position="342"/>
        <end position="415"/>
    </location>
</feature>
<name>A0A420Y2L6_9PEZI</name>
<feature type="compositionally biased region" description="Polar residues" evidence="1">
    <location>
        <begin position="273"/>
        <end position="297"/>
    </location>
</feature>
<feature type="region of interest" description="Disordered" evidence="1">
    <location>
        <begin position="213"/>
        <end position="328"/>
    </location>
</feature>
<accession>A0A420Y2L6</accession>
<dbReference type="Proteomes" id="UP000275385">
    <property type="component" value="Unassembled WGS sequence"/>
</dbReference>
<dbReference type="STRING" id="177199.A0A420Y2L6"/>
<organism evidence="2 3">
    <name type="scientific">Coniochaeta pulveracea</name>
    <dbReference type="NCBI Taxonomy" id="177199"/>
    <lineage>
        <taxon>Eukaryota</taxon>
        <taxon>Fungi</taxon>
        <taxon>Dikarya</taxon>
        <taxon>Ascomycota</taxon>
        <taxon>Pezizomycotina</taxon>
        <taxon>Sordariomycetes</taxon>
        <taxon>Sordariomycetidae</taxon>
        <taxon>Coniochaetales</taxon>
        <taxon>Coniochaetaceae</taxon>
        <taxon>Coniochaeta</taxon>
    </lineage>
</organism>
<feature type="compositionally biased region" description="Acidic residues" evidence="1">
    <location>
        <begin position="355"/>
        <end position="372"/>
    </location>
</feature>
<evidence type="ECO:0000313" key="3">
    <source>
        <dbReference type="Proteomes" id="UP000275385"/>
    </source>
</evidence>
<dbReference type="PANTHER" id="PTHR12232:SF0">
    <property type="entry name" value="THIOREDOXIN DOMAIN-CONTAINING PROTEIN"/>
    <property type="match status" value="1"/>
</dbReference>
<dbReference type="PANTHER" id="PTHR12232">
    <property type="entry name" value="SH3 DOMAIN-BINDING GLUTAMIC ACID-RICH-LIKE PROTEIN"/>
    <property type="match status" value="1"/>
</dbReference>
<dbReference type="AlphaFoldDB" id="A0A420Y2L6"/>
<dbReference type="Gene3D" id="3.40.30.10">
    <property type="entry name" value="Glutaredoxin"/>
    <property type="match status" value="1"/>
</dbReference>
<dbReference type="EMBL" id="QVQW01000061">
    <property type="protein sequence ID" value="RKU42123.1"/>
    <property type="molecule type" value="Genomic_DNA"/>
</dbReference>
<dbReference type="GO" id="GO:0005737">
    <property type="term" value="C:cytoplasm"/>
    <property type="evidence" value="ECO:0007669"/>
    <property type="project" value="TreeGrafter"/>
</dbReference>
<feature type="compositionally biased region" description="Low complexity" evidence="1">
    <location>
        <begin position="138"/>
        <end position="155"/>
    </location>
</feature>
<dbReference type="SUPFAM" id="SSF52833">
    <property type="entry name" value="Thioredoxin-like"/>
    <property type="match status" value="1"/>
</dbReference>
<reference evidence="2 3" key="1">
    <citation type="submission" date="2018-08" db="EMBL/GenBank/DDBJ databases">
        <title>Draft genome of the lignicolous fungus Coniochaeta pulveracea.</title>
        <authorList>
            <person name="Borstlap C.J."/>
            <person name="De Witt R.N."/>
            <person name="Botha A."/>
            <person name="Volschenk H."/>
        </authorList>
    </citation>
    <scope>NUCLEOTIDE SEQUENCE [LARGE SCALE GENOMIC DNA]</scope>
    <source>
        <strain evidence="2 3">CAB683</strain>
    </source>
</reference>
<dbReference type="InterPro" id="IPR051033">
    <property type="entry name" value="SH3BGR"/>
</dbReference>
<keyword evidence="3" id="KW-1185">Reference proteome</keyword>
<dbReference type="OrthoDB" id="9932926at2759"/>